<gene>
    <name evidence="1" type="ORF">D8M04_08970</name>
</gene>
<dbReference type="OrthoDB" id="2355652at2"/>
<dbReference type="AlphaFoldDB" id="A0A498D6C0"/>
<keyword evidence="2" id="KW-1185">Reference proteome</keyword>
<evidence type="ECO:0008006" key="3">
    <source>
        <dbReference type="Google" id="ProtNLM"/>
    </source>
</evidence>
<accession>A0A498D6C0</accession>
<name>A0A498D6C0_9BACI</name>
<dbReference type="InterPro" id="IPR025544">
    <property type="entry name" value="YhzD"/>
</dbReference>
<protein>
    <recommendedName>
        <fullName evidence="3">YhzD-like protein</fullName>
    </recommendedName>
</protein>
<comment type="caution">
    <text evidence="1">The sequence shown here is derived from an EMBL/GenBank/DDBJ whole genome shotgun (WGS) entry which is preliminary data.</text>
</comment>
<sequence length="61" mass="7165">MRQYTLTVFNKTGETLLDETFPAENNEEAKTIGEQMLKEKGYQEYTHRCVSPEAKLVLFHR</sequence>
<reference evidence="1 2" key="1">
    <citation type="submission" date="2018-10" db="EMBL/GenBank/DDBJ databases">
        <title>Oceanobacillus sp. YLB-02 draft genome.</title>
        <authorList>
            <person name="Yu L."/>
        </authorList>
    </citation>
    <scope>NUCLEOTIDE SEQUENCE [LARGE SCALE GENOMIC DNA]</scope>
    <source>
        <strain evidence="1 2">YLB-02</strain>
    </source>
</reference>
<dbReference type="RefSeq" id="WP_121522585.1">
    <property type="nucleotide sequence ID" value="NZ_RCHR01000003.1"/>
</dbReference>
<organism evidence="1 2">
    <name type="scientific">Oceanobacillus piezotolerans</name>
    <dbReference type="NCBI Taxonomy" id="2448030"/>
    <lineage>
        <taxon>Bacteria</taxon>
        <taxon>Bacillati</taxon>
        <taxon>Bacillota</taxon>
        <taxon>Bacilli</taxon>
        <taxon>Bacillales</taxon>
        <taxon>Bacillaceae</taxon>
        <taxon>Oceanobacillus</taxon>
    </lineage>
</organism>
<evidence type="ECO:0000313" key="1">
    <source>
        <dbReference type="EMBL" id="RLL44996.1"/>
    </source>
</evidence>
<dbReference type="Proteomes" id="UP000270219">
    <property type="component" value="Unassembled WGS sequence"/>
</dbReference>
<evidence type="ECO:0000313" key="2">
    <source>
        <dbReference type="Proteomes" id="UP000270219"/>
    </source>
</evidence>
<dbReference type="EMBL" id="RCHR01000003">
    <property type="protein sequence ID" value="RLL44996.1"/>
    <property type="molecule type" value="Genomic_DNA"/>
</dbReference>
<dbReference type="Pfam" id="PF14120">
    <property type="entry name" value="YhzD"/>
    <property type="match status" value="1"/>
</dbReference>
<proteinExistence type="predicted"/>